<protein>
    <submittedName>
        <fullName evidence="2">Uncharacterized protein</fullName>
    </submittedName>
</protein>
<evidence type="ECO:0000313" key="2">
    <source>
        <dbReference type="EMBL" id="QCD86080.1"/>
    </source>
</evidence>
<sequence length="73" mass="8228">MTSLELWLGMADQHEESLSYGSDWRVLPHYGVWSVAVVSHVFYKLWLISVATTHHECMRYTGADDVVGDSGEA</sequence>
<name>A0A4D6LC76_VIGUN</name>
<organism evidence="2 3">
    <name type="scientific">Vigna unguiculata</name>
    <name type="common">Cowpea</name>
    <dbReference type="NCBI Taxonomy" id="3917"/>
    <lineage>
        <taxon>Eukaryota</taxon>
        <taxon>Viridiplantae</taxon>
        <taxon>Streptophyta</taxon>
        <taxon>Embryophyta</taxon>
        <taxon>Tracheophyta</taxon>
        <taxon>Spermatophyta</taxon>
        <taxon>Magnoliopsida</taxon>
        <taxon>eudicotyledons</taxon>
        <taxon>Gunneridae</taxon>
        <taxon>Pentapetalae</taxon>
        <taxon>rosids</taxon>
        <taxon>fabids</taxon>
        <taxon>Fabales</taxon>
        <taxon>Fabaceae</taxon>
        <taxon>Papilionoideae</taxon>
        <taxon>50 kb inversion clade</taxon>
        <taxon>NPAAA clade</taxon>
        <taxon>indigoferoid/millettioid clade</taxon>
        <taxon>Phaseoleae</taxon>
        <taxon>Vigna</taxon>
    </lineage>
</organism>
<accession>A0A4D6LC76</accession>
<feature type="transmembrane region" description="Helical" evidence="1">
    <location>
        <begin position="30"/>
        <end position="51"/>
    </location>
</feature>
<evidence type="ECO:0000313" key="3">
    <source>
        <dbReference type="Proteomes" id="UP000501690"/>
    </source>
</evidence>
<dbReference type="AlphaFoldDB" id="A0A4D6LC76"/>
<proteinExistence type="predicted"/>
<keyword evidence="1" id="KW-0812">Transmembrane</keyword>
<gene>
    <name evidence="2" type="ORF">DEO72_LG3g601</name>
</gene>
<keyword evidence="1" id="KW-1133">Transmembrane helix</keyword>
<keyword evidence="3" id="KW-1185">Reference proteome</keyword>
<evidence type="ECO:0000256" key="1">
    <source>
        <dbReference type="SAM" id="Phobius"/>
    </source>
</evidence>
<keyword evidence="1" id="KW-0472">Membrane</keyword>
<dbReference type="Proteomes" id="UP000501690">
    <property type="component" value="Linkage Group LG3"/>
</dbReference>
<dbReference type="EMBL" id="CP039347">
    <property type="protein sequence ID" value="QCD86080.1"/>
    <property type="molecule type" value="Genomic_DNA"/>
</dbReference>
<reference evidence="2 3" key="1">
    <citation type="submission" date="2019-04" db="EMBL/GenBank/DDBJ databases">
        <title>An improved genome assembly and genetic linkage map for asparagus bean, Vigna unguiculata ssp. sesquipedialis.</title>
        <authorList>
            <person name="Xia Q."/>
            <person name="Zhang R."/>
            <person name="Dong Y."/>
        </authorList>
    </citation>
    <scope>NUCLEOTIDE SEQUENCE [LARGE SCALE GENOMIC DNA]</scope>
    <source>
        <tissue evidence="2">Leaf</tissue>
    </source>
</reference>